<dbReference type="InterPro" id="IPR040570">
    <property type="entry name" value="LAL_C2"/>
</dbReference>
<evidence type="ECO:0000313" key="2">
    <source>
        <dbReference type="EMBL" id="EHH13525.1"/>
    </source>
</evidence>
<feature type="domain" description="L-amino acid ligase C-terminal" evidence="1">
    <location>
        <begin position="1"/>
        <end position="74"/>
    </location>
</feature>
<dbReference type="PATRIC" id="fig|1082933.3.peg.605"/>
<name>G6Y411_9HYPH</name>
<sequence length="100" mass="10804">LLPDRDGILDWISGDGRAAAVSGVAEVKLFVEPKTPIVRKGDYRDKIAYVVAASPSHAQTAAILQRAVDLIDWSITPFPTLGEQEQFDLNSSRVGQGVDL</sequence>
<organism evidence="2 3">
    <name type="scientific">Mesorhizobium amorphae CCNWGS0123</name>
    <dbReference type="NCBI Taxonomy" id="1082933"/>
    <lineage>
        <taxon>Bacteria</taxon>
        <taxon>Pseudomonadati</taxon>
        <taxon>Pseudomonadota</taxon>
        <taxon>Alphaproteobacteria</taxon>
        <taxon>Hyphomicrobiales</taxon>
        <taxon>Phyllobacteriaceae</taxon>
        <taxon>Mesorhizobium</taxon>
    </lineage>
</organism>
<keyword evidence="3" id="KW-1185">Reference proteome</keyword>
<proteinExistence type="predicted"/>
<protein>
    <submittedName>
        <fullName evidence="2">ATP-dependent carboxylate-amine ligase domain-containing protein ATP-grasp</fullName>
    </submittedName>
</protein>
<dbReference type="GO" id="GO:0016874">
    <property type="term" value="F:ligase activity"/>
    <property type="evidence" value="ECO:0007669"/>
    <property type="project" value="UniProtKB-KW"/>
</dbReference>
<dbReference type="eggNOG" id="COG1181">
    <property type="taxonomic scope" value="Bacteria"/>
</dbReference>
<dbReference type="EMBL" id="AGSN01000047">
    <property type="protein sequence ID" value="EHH13525.1"/>
    <property type="molecule type" value="Genomic_DNA"/>
</dbReference>
<dbReference type="Pfam" id="PF18603">
    <property type="entry name" value="LAL_C2"/>
    <property type="match status" value="1"/>
</dbReference>
<dbReference type="AlphaFoldDB" id="G6Y411"/>
<reference evidence="2 3" key="1">
    <citation type="journal article" date="2012" name="J. Bacteriol.">
        <title>Draft Genome Sequence of Plant Growth-Promoting Rhizobium Mesorhizobium amorphae, Isolated from Zinc-Lead Mine Tailings.</title>
        <authorList>
            <person name="Hao X."/>
            <person name="Lin Y."/>
            <person name="Johnstone L."/>
            <person name="Baltrus D.A."/>
            <person name="Miller S.J."/>
            <person name="Wei G."/>
            <person name="Rensing C."/>
        </authorList>
    </citation>
    <scope>NUCLEOTIDE SEQUENCE [LARGE SCALE GENOMIC DNA]</scope>
    <source>
        <strain evidence="2 3">CCNWGS0123</strain>
    </source>
</reference>
<evidence type="ECO:0000313" key="3">
    <source>
        <dbReference type="Proteomes" id="UP000002949"/>
    </source>
</evidence>
<gene>
    <name evidence="2" type="ORF">MEA186_03349</name>
</gene>
<keyword evidence="2" id="KW-0436">Ligase</keyword>
<evidence type="ECO:0000259" key="1">
    <source>
        <dbReference type="Pfam" id="PF18603"/>
    </source>
</evidence>
<feature type="non-terminal residue" evidence="2">
    <location>
        <position position="1"/>
    </location>
</feature>
<dbReference type="Proteomes" id="UP000002949">
    <property type="component" value="Unassembled WGS sequence"/>
</dbReference>
<accession>G6Y411</accession>